<organism evidence="2 3">
    <name type="scientific">OM182 bacterium MED-G24</name>
    <dbReference type="NCBI Taxonomy" id="1986255"/>
    <lineage>
        <taxon>Bacteria</taxon>
        <taxon>Pseudomonadati</taxon>
        <taxon>Pseudomonadota</taxon>
        <taxon>Gammaproteobacteria</taxon>
        <taxon>OMG group</taxon>
        <taxon>OM182 clade</taxon>
    </lineage>
</organism>
<name>A0A2A5X0J0_9GAMM</name>
<gene>
    <name evidence="2" type="ORF">CNE99_00360</name>
</gene>
<evidence type="ECO:0000313" key="3">
    <source>
        <dbReference type="Proteomes" id="UP000219327"/>
    </source>
</evidence>
<reference evidence="2 3" key="1">
    <citation type="submission" date="2017-08" db="EMBL/GenBank/DDBJ databases">
        <title>Fine stratification of microbial communities through a metagenomic profile of the photic zone.</title>
        <authorList>
            <person name="Haro-Moreno J.M."/>
            <person name="Lopez-Perez M."/>
            <person name="De La Torre J."/>
            <person name="Picazo A."/>
            <person name="Camacho A."/>
            <person name="Rodriguez-Valera F."/>
        </authorList>
    </citation>
    <scope>NUCLEOTIDE SEQUENCE [LARGE SCALE GENOMIC DNA]</scope>
    <source>
        <strain evidence="2">MED-G24</strain>
    </source>
</reference>
<dbReference type="NCBIfam" id="TIGR02449">
    <property type="entry name" value="TIGR02449 family protein"/>
    <property type="match status" value="1"/>
</dbReference>
<evidence type="ECO:0000256" key="1">
    <source>
        <dbReference type="SAM" id="Coils"/>
    </source>
</evidence>
<dbReference type="Proteomes" id="UP000219327">
    <property type="component" value="Unassembled WGS sequence"/>
</dbReference>
<dbReference type="AlphaFoldDB" id="A0A2A5X0J0"/>
<keyword evidence="1" id="KW-0175">Coiled coil</keyword>
<proteinExistence type="predicted"/>
<evidence type="ECO:0000313" key="2">
    <source>
        <dbReference type="EMBL" id="PDH42201.1"/>
    </source>
</evidence>
<dbReference type="EMBL" id="NTKD01000001">
    <property type="protein sequence ID" value="PDH42201.1"/>
    <property type="molecule type" value="Genomic_DNA"/>
</dbReference>
<sequence length="65" mass="7642">MDVKSLESKVDALIEALDELERKNTMLESDRENWLVERNRLLEKNELAKSKVEAMILRLKALEQD</sequence>
<protein>
    <submittedName>
        <fullName evidence="2">TIGR02449 family protein</fullName>
    </submittedName>
</protein>
<accession>A0A2A5X0J0</accession>
<feature type="coiled-coil region" evidence="1">
    <location>
        <begin position="3"/>
        <end position="65"/>
    </location>
</feature>
<comment type="caution">
    <text evidence="2">The sequence shown here is derived from an EMBL/GenBank/DDBJ whole genome shotgun (WGS) entry which is preliminary data.</text>
</comment>
<dbReference type="InterPro" id="IPR012662">
    <property type="entry name" value="CHP02449"/>
</dbReference>